<name>A0A382A1S0_9ZZZZ</name>
<keyword evidence="2" id="KW-0813">Transport</keyword>
<dbReference type="Pfam" id="PF00593">
    <property type="entry name" value="TonB_dep_Rec_b-barrel"/>
    <property type="match status" value="1"/>
</dbReference>
<gene>
    <name evidence="10" type="ORF">METZ01_LOCUS148322</name>
</gene>
<dbReference type="InterPro" id="IPR013784">
    <property type="entry name" value="Carb-bd-like_fold"/>
</dbReference>
<dbReference type="InterPro" id="IPR000531">
    <property type="entry name" value="Beta-barrel_TonB"/>
</dbReference>
<evidence type="ECO:0000256" key="4">
    <source>
        <dbReference type="ARBA" id="ARBA00023077"/>
    </source>
</evidence>
<dbReference type="InterPro" id="IPR037066">
    <property type="entry name" value="Plug_dom_sf"/>
</dbReference>
<dbReference type="PANTHER" id="PTHR30069">
    <property type="entry name" value="TONB-DEPENDENT OUTER MEMBRANE RECEPTOR"/>
    <property type="match status" value="1"/>
</dbReference>
<feature type="domain" description="TonB-dependent receptor-like beta-barrel" evidence="8">
    <location>
        <begin position="457"/>
        <end position="734"/>
    </location>
</feature>
<dbReference type="GO" id="GO:0030246">
    <property type="term" value="F:carbohydrate binding"/>
    <property type="evidence" value="ECO:0007669"/>
    <property type="project" value="InterPro"/>
</dbReference>
<dbReference type="GO" id="GO:0044718">
    <property type="term" value="P:siderophore transmembrane transport"/>
    <property type="evidence" value="ECO:0007669"/>
    <property type="project" value="TreeGrafter"/>
</dbReference>
<proteinExistence type="predicted"/>
<evidence type="ECO:0000313" key="10">
    <source>
        <dbReference type="EMBL" id="SVA95468.1"/>
    </source>
</evidence>
<evidence type="ECO:0000259" key="9">
    <source>
        <dbReference type="Pfam" id="PF07715"/>
    </source>
</evidence>
<accession>A0A382A1S0</accession>
<dbReference type="Gene3D" id="2.60.40.1120">
    <property type="entry name" value="Carboxypeptidase-like, regulatory domain"/>
    <property type="match status" value="1"/>
</dbReference>
<dbReference type="GO" id="GO:0015344">
    <property type="term" value="F:siderophore uptake transmembrane transporter activity"/>
    <property type="evidence" value="ECO:0007669"/>
    <property type="project" value="TreeGrafter"/>
</dbReference>
<dbReference type="EMBL" id="UINC01023563">
    <property type="protein sequence ID" value="SVA95468.1"/>
    <property type="molecule type" value="Genomic_DNA"/>
</dbReference>
<evidence type="ECO:0000256" key="5">
    <source>
        <dbReference type="ARBA" id="ARBA00023136"/>
    </source>
</evidence>
<dbReference type="InterPro" id="IPR012910">
    <property type="entry name" value="Plug_dom"/>
</dbReference>
<dbReference type="SUPFAM" id="SSF49452">
    <property type="entry name" value="Starch-binding domain-like"/>
    <property type="match status" value="1"/>
</dbReference>
<dbReference type="InterPro" id="IPR039426">
    <property type="entry name" value="TonB-dep_rcpt-like"/>
</dbReference>
<dbReference type="Pfam" id="PF13620">
    <property type="entry name" value="CarboxypepD_reg"/>
    <property type="match status" value="1"/>
</dbReference>
<comment type="subcellular location">
    <subcellularLocation>
        <location evidence="1">Cell outer membrane</location>
        <topology evidence="1">Multi-pass membrane protein</topology>
    </subcellularLocation>
</comment>
<feature type="region of interest" description="Disordered" evidence="7">
    <location>
        <begin position="406"/>
        <end position="440"/>
    </location>
</feature>
<evidence type="ECO:0000256" key="1">
    <source>
        <dbReference type="ARBA" id="ARBA00004571"/>
    </source>
</evidence>
<keyword evidence="5" id="KW-0472">Membrane</keyword>
<dbReference type="GO" id="GO:0009279">
    <property type="term" value="C:cell outer membrane"/>
    <property type="evidence" value="ECO:0007669"/>
    <property type="project" value="UniProtKB-SubCell"/>
</dbReference>
<reference evidence="10" key="1">
    <citation type="submission" date="2018-05" db="EMBL/GenBank/DDBJ databases">
        <authorList>
            <person name="Lanie J.A."/>
            <person name="Ng W.-L."/>
            <person name="Kazmierczak K.M."/>
            <person name="Andrzejewski T.M."/>
            <person name="Davidsen T.M."/>
            <person name="Wayne K.J."/>
            <person name="Tettelin H."/>
            <person name="Glass J.I."/>
            <person name="Rusch D."/>
            <person name="Podicherti R."/>
            <person name="Tsui H.-C.T."/>
            <person name="Winkler M.E."/>
        </authorList>
    </citation>
    <scope>NUCLEOTIDE SEQUENCE</scope>
</reference>
<keyword evidence="3" id="KW-0812">Transmembrane</keyword>
<evidence type="ECO:0008006" key="11">
    <source>
        <dbReference type="Google" id="ProtNLM"/>
    </source>
</evidence>
<evidence type="ECO:0000256" key="7">
    <source>
        <dbReference type="SAM" id="MobiDB-lite"/>
    </source>
</evidence>
<sequence length="750" mass="79349">MAVAAINSSAQTGLLEGRVTDAQGAALVGVTVTAESPAIAAPAVAITDTTGTYRLSALSAGDYTVNFRLVGFQTVHRTVTLRTNTPVTLNEQMALAALTEQVDVVAISPLLGANISRDRLPAAVSVVGSGELRTRGSASVADALHERLGPVSMESTTANLFQPTLRFRGFTASPLLGLPQGIAVYQNGVRVNEPFGDTVQFDLMPMFAVTQMQLSAGSNPTYGLNALGGALALQLKSGFDLSGFQGEFSGGSFDRFSGTAEYGVQQGSWAFYAGATRFDENGWRVASPSVVSQAVADMAYRQGRVDAGINVTYANTRLNGNSASPIELLASDRSAVFTYPDTTENELAFLQGRFNLAATETWSVQMNGYYRDLSRQTLNGDEADFGVCDNDSLPLGAPDDTLCLAPPGADDDDANALMTPPGGTENDDHTDMDNESEEQPLVDTRTGRFITEADTAGNAAFNRTNTATQGYGATVQATAAGALGRRDHVLILGASADVADVGFSSSSEVGSLTQDRTVTGSGLFAGIFGEAPDDLFSTDLDTENQAVGLYFSDTLSISERFHTTISGRFNHARINIFDNLGTSLSGEHSYSRFNPSIGAVYQTSRNVSVFARYSESNRVPTAAELSCADPAEPCRVPNAFVSDPPLQQATARSVEGGIRGNWAGTRGNLEWSAAVYQTGIQDDILFVASPELIGTGFFQNAGDTRRAGFDLELSGRIDRVNYYASYALVDATFESPLELPGNDEVNDATN</sequence>
<organism evidence="10">
    <name type="scientific">marine metagenome</name>
    <dbReference type="NCBI Taxonomy" id="408172"/>
    <lineage>
        <taxon>unclassified sequences</taxon>
        <taxon>metagenomes</taxon>
        <taxon>ecological metagenomes</taxon>
    </lineage>
</organism>
<dbReference type="Gene3D" id="2.170.130.10">
    <property type="entry name" value="TonB-dependent receptor, plug domain"/>
    <property type="match status" value="1"/>
</dbReference>
<evidence type="ECO:0000256" key="6">
    <source>
        <dbReference type="ARBA" id="ARBA00023237"/>
    </source>
</evidence>
<feature type="domain" description="TonB-dependent receptor plug" evidence="9">
    <location>
        <begin position="119"/>
        <end position="230"/>
    </location>
</feature>
<dbReference type="Gene3D" id="2.40.170.20">
    <property type="entry name" value="TonB-dependent receptor, beta-barrel domain"/>
    <property type="match status" value="1"/>
</dbReference>
<evidence type="ECO:0000256" key="2">
    <source>
        <dbReference type="ARBA" id="ARBA00022448"/>
    </source>
</evidence>
<dbReference type="InterPro" id="IPR036942">
    <property type="entry name" value="Beta-barrel_TonB_sf"/>
</dbReference>
<dbReference type="Pfam" id="PF07715">
    <property type="entry name" value="Plug"/>
    <property type="match status" value="1"/>
</dbReference>
<keyword evidence="4" id="KW-0798">TonB box</keyword>
<evidence type="ECO:0000256" key="3">
    <source>
        <dbReference type="ARBA" id="ARBA00022692"/>
    </source>
</evidence>
<dbReference type="SUPFAM" id="SSF56935">
    <property type="entry name" value="Porins"/>
    <property type="match status" value="1"/>
</dbReference>
<keyword evidence="6" id="KW-0998">Cell outer membrane</keyword>
<feature type="non-terminal residue" evidence="10">
    <location>
        <position position="1"/>
    </location>
</feature>
<protein>
    <recommendedName>
        <fullName evidence="11">TonB-dependent receptor plug domain-containing protein</fullName>
    </recommendedName>
</protein>
<dbReference type="AlphaFoldDB" id="A0A382A1S0"/>
<feature type="non-terminal residue" evidence="10">
    <location>
        <position position="750"/>
    </location>
</feature>
<dbReference type="PANTHER" id="PTHR30069:SF39">
    <property type="entry name" value="BLL6183 PROTEIN"/>
    <property type="match status" value="1"/>
</dbReference>
<evidence type="ECO:0000259" key="8">
    <source>
        <dbReference type="Pfam" id="PF00593"/>
    </source>
</evidence>